<feature type="compositionally biased region" description="Polar residues" evidence="1">
    <location>
        <begin position="1"/>
        <end position="11"/>
    </location>
</feature>
<evidence type="ECO:0000313" key="2">
    <source>
        <dbReference type="EMBL" id="MPC74746.1"/>
    </source>
</evidence>
<protein>
    <submittedName>
        <fullName evidence="2">Uncharacterized protein</fullName>
    </submittedName>
</protein>
<name>A0A5B7HYE4_PORTR</name>
<feature type="region of interest" description="Disordered" evidence="1">
    <location>
        <begin position="1"/>
        <end position="43"/>
    </location>
</feature>
<dbReference type="Proteomes" id="UP000324222">
    <property type="component" value="Unassembled WGS sequence"/>
</dbReference>
<accession>A0A5B7HYE4</accession>
<sequence>MSSNKTNSSEPLDSLRSVRGRGDDECEASPAEPPPGAQSWLRRARHESFYQGNVSRTNSQLNIPWSCVRVDLWVASGRGVSGEVTVGEAALAPRTSPQGLQ</sequence>
<proteinExistence type="predicted"/>
<reference evidence="2 3" key="1">
    <citation type="submission" date="2019-05" db="EMBL/GenBank/DDBJ databases">
        <title>Another draft genome of Portunus trituberculatus and its Hox gene families provides insights of decapod evolution.</title>
        <authorList>
            <person name="Jeong J.-H."/>
            <person name="Song I."/>
            <person name="Kim S."/>
            <person name="Choi T."/>
            <person name="Kim D."/>
            <person name="Ryu S."/>
            <person name="Kim W."/>
        </authorList>
    </citation>
    <scope>NUCLEOTIDE SEQUENCE [LARGE SCALE GENOMIC DNA]</scope>
    <source>
        <tissue evidence="2">Muscle</tissue>
    </source>
</reference>
<organism evidence="2 3">
    <name type="scientific">Portunus trituberculatus</name>
    <name type="common">Swimming crab</name>
    <name type="synonym">Neptunus trituberculatus</name>
    <dbReference type="NCBI Taxonomy" id="210409"/>
    <lineage>
        <taxon>Eukaryota</taxon>
        <taxon>Metazoa</taxon>
        <taxon>Ecdysozoa</taxon>
        <taxon>Arthropoda</taxon>
        <taxon>Crustacea</taxon>
        <taxon>Multicrustacea</taxon>
        <taxon>Malacostraca</taxon>
        <taxon>Eumalacostraca</taxon>
        <taxon>Eucarida</taxon>
        <taxon>Decapoda</taxon>
        <taxon>Pleocyemata</taxon>
        <taxon>Brachyura</taxon>
        <taxon>Eubrachyura</taxon>
        <taxon>Portunoidea</taxon>
        <taxon>Portunidae</taxon>
        <taxon>Portuninae</taxon>
        <taxon>Portunus</taxon>
    </lineage>
</organism>
<keyword evidence="3" id="KW-1185">Reference proteome</keyword>
<gene>
    <name evidence="2" type="ORF">E2C01_069121</name>
</gene>
<dbReference type="AlphaFoldDB" id="A0A5B7HYE4"/>
<evidence type="ECO:0000313" key="3">
    <source>
        <dbReference type="Proteomes" id="UP000324222"/>
    </source>
</evidence>
<evidence type="ECO:0000256" key="1">
    <source>
        <dbReference type="SAM" id="MobiDB-lite"/>
    </source>
</evidence>
<dbReference type="EMBL" id="VSRR010039632">
    <property type="protein sequence ID" value="MPC74746.1"/>
    <property type="molecule type" value="Genomic_DNA"/>
</dbReference>
<comment type="caution">
    <text evidence="2">The sequence shown here is derived from an EMBL/GenBank/DDBJ whole genome shotgun (WGS) entry which is preliminary data.</text>
</comment>